<dbReference type="InterPro" id="IPR050059">
    <property type="entry name" value="ATP_synthase_B_chain"/>
</dbReference>
<feature type="signal peptide" evidence="18">
    <location>
        <begin position="1"/>
        <end position="31"/>
    </location>
</feature>
<sequence length="201" mass="22316">MFSVFKASKGRKLLSWCLFAAFTLTAGVAFASSGGDGGHVAEAKHWLTTDTARVLNFVVLMSLLVFVLRKPVSNALSGRIDTIRDELDTLESQKADAEKTLAEYETKIATLETEVEAILAQYKEQGETAKKRIFAEAELHAAKLEEQAKRNIDHEFKAARADLKAEIMALALEKAEELIREKINADDQDKLVDDYLDKVVV</sequence>
<evidence type="ECO:0000256" key="7">
    <source>
        <dbReference type="ARBA" id="ARBA00022989"/>
    </source>
</evidence>
<evidence type="ECO:0000256" key="8">
    <source>
        <dbReference type="ARBA" id="ARBA00023065"/>
    </source>
</evidence>
<keyword evidence="17" id="KW-0175">Coiled coil</keyword>
<keyword evidence="10 15" id="KW-0066">ATP synthesis</keyword>
<organism evidence="19 20">
    <name type="scientific">Desulfoluna limicola</name>
    <dbReference type="NCBI Taxonomy" id="2810562"/>
    <lineage>
        <taxon>Bacteria</taxon>
        <taxon>Pseudomonadati</taxon>
        <taxon>Thermodesulfobacteriota</taxon>
        <taxon>Desulfobacteria</taxon>
        <taxon>Desulfobacterales</taxon>
        <taxon>Desulfolunaceae</taxon>
        <taxon>Desulfoluna</taxon>
    </lineage>
</organism>
<evidence type="ECO:0000256" key="12">
    <source>
        <dbReference type="ARBA" id="ARBA00025614"/>
    </source>
</evidence>
<evidence type="ECO:0000256" key="16">
    <source>
        <dbReference type="RuleBase" id="RU003848"/>
    </source>
</evidence>
<dbReference type="InterPro" id="IPR002146">
    <property type="entry name" value="ATP_synth_b/b'su_bac/chlpt"/>
</dbReference>
<evidence type="ECO:0000256" key="9">
    <source>
        <dbReference type="ARBA" id="ARBA00023136"/>
    </source>
</evidence>
<evidence type="ECO:0000256" key="10">
    <source>
        <dbReference type="ARBA" id="ARBA00023310"/>
    </source>
</evidence>
<comment type="subunit">
    <text evidence="15">F-type ATPases have 2 components, F(1) - the catalytic core - and F(0) - the membrane proton channel. F(1) has five subunits: alpha(3), beta(3), gamma(1), delta(1), epsilon(1). F(0) has three main subunits: a(1), b(2) and c(10-14). The alpha and beta chains form an alternating ring which encloses part of the gamma chain. F(1) is attached to F(0) by a central stalk formed by the gamma and epsilon chains, while a peripheral stalk is formed by the delta and b chains.</text>
</comment>
<dbReference type="EMBL" id="AP024488">
    <property type="protein sequence ID" value="BCS98549.1"/>
    <property type="molecule type" value="Genomic_DNA"/>
</dbReference>
<dbReference type="Pfam" id="PF00430">
    <property type="entry name" value="ATP-synt_B"/>
    <property type="match status" value="1"/>
</dbReference>
<feature type="chain" id="PRO_5046608730" description="ATP synthase subunit b" evidence="18">
    <location>
        <begin position="32"/>
        <end position="201"/>
    </location>
</feature>
<dbReference type="InterPro" id="IPR005864">
    <property type="entry name" value="ATP_synth_F0_bsu_bac"/>
</dbReference>
<evidence type="ECO:0000256" key="17">
    <source>
        <dbReference type="SAM" id="Coils"/>
    </source>
</evidence>
<evidence type="ECO:0000256" key="3">
    <source>
        <dbReference type="ARBA" id="ARBA00022475"/>
    </source>
</evidence>
<comment type="function">
    <text evidence="11 15">F(1)F(0) ATP synthase produces ATP from ADP in the presence of a proton or sodium gradient. F-type ATPases consist of two structural domains, F(1) containing the extramembraneous catalytic core and F(0) containing the membrane proton channel, linked together by a central stalk and a peripheral stalk. During catalysis, ATP synthesis in the catalytic domain of F(1) is coupled via a rotary mechanism of the central stalk subunits to proton translocation.</text>
</comment>
<gene>
    <name evidence="15" type="primary">atpF</name>
    <name evidence="19" type="ORF">DSLASN_41810</name>
</gene>
<accession>A0ABM7PMX4</accession>
<keyword evidence="9 15" id="KW-0472">Membrane</keyword>
<evidence type="ECO:0000256" key="6">
    <source>
        <dbReference type="ARBA" id="ARBA00022781"/>
    </source>
</evidence>
<dbReference type="PANTHER" id="PTHR33445:SF1">
    <property type="entry name" value="ATP SYNTHASE SUBUNIT B"/>
    <property type="match status" value="1"/>
</dbReference>
<dbReference type="Proteomes" id="UP001320148">
    <property type="component" value="Chromosome"/>
</dbReference>
<dbReference type="NCBIfam" id="TIGR01144">
    <property type="entry name" value="ATP_synt_b"/>
    <property type="match status" value="1"/>
</dbReference>
<evidence type="ECO:0000256" key="5">
    <source>
        <dbReference type="ARBA" id="ARBA00022692"/>
    </source>
</evidence>
<comment type="similarity">
    <text evidence="1 15 16">Belongs to the ATPase B chain family.</text>
</comment>
<comment type="subunit">
    <text evidence="13">F-type ATPases have 2 components, F(1) - the catalytic core - and F(0) - the membrane proton channel. F(1) has five subunits: alpha(3), beta(3), gamma(1), delta(1), epsilon(1). F(0) has four main subunits: a(1), b(2) and c(10-14). The alpha and beta chains form an alternating ring which encloses part of the gamma chain. F(1) is attached to F(0) by a central stalk formed by the gamma and epsilon chains, while a peripheral stalk is formed by the delta and b chains.</text>
</comment>
<evidence type="ECO:0000256" key="14">
    <source>
        <dbReference type="ARBA" id="ARBA00037847"/>
    </source>
</evidence>
<keyword evidence="8 15" id="KW-0406">Ion transport</keyword>
<keyword evidence="6 15" id="KW-0375">Hydrogen ion transport</keyword>
<comment type="function">
    <text evidence="12">Component of the F(0) channel, it forms part of the peripheral stalk, linking F(1) to F(0). The b'-subunit is a diverged and duplicated form of b found in plants and photosynthetic bacteria.</text>
</comment>
<evidence type="ECO:0000256" key="13">
    <source>
        <dbReference type="ARBA" id="ARBA00026054"/>
    </source>
</evidence>
<protein>
    <recommendedName>
        <fullName evidence="15">ATP synthase subunit b</fullName>
    </recommendedName>
    <alternativeName>
        <fullName evidence="15">ATP synthase F(0) sector subunit b</fullName>
    </alternativeName>
    <alternativeName>
        <fullName evidence="15">ATPase subunit I</fullName>
    </alternativeName>
    <alternativeName>
        <fullName evidence="15">F-type ATPase subunit b</fullName>
        <shortName evidence="15">F-ATPase subunit b</shortName>
    </alternativeName>
</protein>
<evidence type="ECO:0000256" key="11">
    <source>
        <dbReference type="ARBA" id="ARBA00025198"/>
    </source>
</evidence>
<evidence type="ECO:0000256" key="1">
    <source>
        <dbReference type="ARBA" id="ARBA00005513"/>
    </source>
</evidence>
<keyword evidence="18" id="KW-0732">Signal</keyword>
<evidence type="ECO:0000256" key="2">
    <source>
        <dbReference type="ARBA" id="ARBA00022448"/>
    </source>
</evidence>
<evidence type="ECO:0000313" key="19">
    <source>
        <dbReference type="EMBL" id="BCS98549.1"/>
    </source>
</evidence>
<reference evidence="19 20" key="1">
    <citation type="submission" date="2021-02" db="EMBL/GenBank/DDBJ databases">
        <title>Complete genome of Desulfoluna sp. strain ASN36.</title>
        <authorList>
            <person name="Takahashi A."/>
            <person name="Kojima H."/>
            <person name="Fukui M."/>
        </authorList>
    </citation>
    <scope>NUCLEOTIDE SEQUENCE [LARGE SCALE GENOMIC DNA]</scope>
    <source>
        <strain evidence="19 20">ASN36</strain>
    </source>
</reference>
<keyword evidence="2 15" id="KW-0813">Transport</keyword>
<evidence type="ECO:0000256" key="4">
    <source>
        <dbReference type="ARBA" id="ARBA00022547"/>
    </source>
</evidence>
<dbReference type="PANTHER" id="PTHR33445">
    <property type="entry name" value="ATP SYNTHASE SUBUNIT B', CHLOROPLASTIC"/>
    <property type="match status" value="1"/>
</dbReference>
<dbReference type="HAMAP" id="MF_01398">
    <property type="entry name" value="ATP_synth_b_bprime"/>
    <property type="match status" value="1"/>
</dbReference>
<name>A0ABM7PMX4_9BACT</name>
<feature type="transmembrane region" description="Helical" evidence="15">
    <location>
        <begin position="55"/>
        <end position="72"/>
    </location>
</feature>
<comment type="subcellular location">
    <subcellularLocation>
        <location evidence="15">Cell membrane</location>
        <topology evidence="15">Single-pass membrane protein</topology>
    </subcellularLocation>
    <subcellularLocation>
        <location evidence="14">Endomembrane system</location>
        <topology evidence="14">Single-pass membrane protein</topology>
    </subcellularLocation>
</comment>
<keyword evidence="7 15" id="KW-1133">Transmembrane helix</keyword>
<feature type="coiled-coil region" evidence="17">
    <location>
        <begin position="73"/>
        <end position="121"/>
    </location>
</feature>
<keyword evidence="4 15" id="KW-0138">CF(0)</keyword>
<dbReference type="RefSeq" id="WP_236889940.1">
    <property type="nucleotide sequence ID" value="NZ_AP024488.1"/>
</dbReference>
<dbReference type="CDD" id="cd06503">
    <property type="entry name" value="ATP-synt_Fo_b"/>
    <property type="match status" value="1"/>
</dbReference>
<dbReference type="Gene3D" id="1.20.5.340">
    <property type="match status" value="1"/>
</dbReference>
<evidence type="ECO:0000256" key="18">
    <source>
        <dbReference type="SAM" id="SignalP"/>
    </source>
</evidence>
<evidence type="ECO:0000313" key="20">
    <source>
        <dbReference type="Proteomes" id="UP001320148"/>
    </source>
</evidence>
<evidence type="ECO:0000256" key="15">
    <source>
        <dbReference type="HAMAP-Rule" id="MF_01398"/>
    </source>
</evidence>
<keyword evidence="5 15" id="KW-0812">Transmembrane</keyword>
<keyword evidence="3 15" id="KW-1003">Cell membrane</keyword>
<proteinExistence type="inferred from homology"/>
<keyword evidence="20" id="KW-1185">Reference proteome</keyword>